<reference evidence="2" key="1">
    <citation type="submission" date="2021-06" db="EMBL/GenBank/DDBJ databases">
        <authorList>
            <person name="Kallberg Y."/>
            <person name="Tangrot J."/>
            <person name="Rosling A."/>
        </authorList>
    </citation>
    <scope>NUCLEOTIDE SEQUENCE</scope>
    <source>
        <strain evidence="2">FL130A</strain>
    </source>
</reference>
<protein>
    <submittedName>
        <fullName evidence="2">9291_t:CDS:1</fullName>
    </submittedName>
</protein>
<name>A0A9N9B677_9GLOM</name>
<comment type="caution">
    <text evidence="2">The sequence shown here is derived from an EMBL/GenBank/DDBJ whole genome shotgun (WGS) entry which is preliminary data.</text>
</comment>
<sequence>MYPLETYPITACYESEYDVLIKVGKNTSRNKILPSRYILRILQRSIIKYLGQAERQGVSIYKTIDLVNLGPQLTLDLLIAVDELIFEDILESVQTYLVSVKPNWINEHLIDILNTVTPRRKLFDYCVTPIIFSILPSRLPQVRMNSSILKPEQAILLASWIDEESSIEGPVAYSFRKLYHASKDGISDKEFHRHCDKASLKIVILKISGDSDDGKDQVIGGYNLVVNGWRRG</sequence>
<keyword evidence="3" id="KW-1185">Reference proteome</keyword>
<gene>
    <name evidence="2" type="ORF">ALEPTO_LOCUS6160</name>
</gene>
<dbReference type="Pfam" id="PF07534">
    <property type="entry name" value="TLD"/>
    <property type="match status" value="1"/>
</dbReference>
<dbReference type="AlphaFoldDB" id="A0A9N9B677"/>
<dbReference type="OrthoDB" id="298084at2759"/>
<evidence type="ECO:0000259" key="1">
    <source>
        <dbReference type="Pfam" id="PF07534"/>
    </source>
</evidence>
<organism evidence="2 3">
    <name type="scientific">Ambispora leptoticha</name>
    <dbReference type="NCBI Taxonomy" id="144679"/>
    <lineage>
        <taxon>Eukaryota</taxon>
        <taxon>Fungi</taxon>
        <taxon>Fungi incertae sedis</taxon>
        <taxon>Mucoromycota</taxon>
        <taxon>Glomeromycotina</taxon>
        <taxon>Glomeromycetes</taxon>
        <taxon>Archaeosporales</taxon>
        <taxon>Ambisporaceae</taxon>
        <taxon>Ambispora</taxon>
    </lineage>
</organism>
<feature type="domain" description="TLDc" evidence="1">
    <location>
        <begin position="145"/>
        <end position="223"/>
    </location>
</feature>
<proteinExistence type="predicted"/>
<dbReference type="InterPro" id="IPR006571">
    <property type="entry name" value="TLDc_dom"/>
</dbReference>
<accession>A0A9N9B677</accession>
<evidence type="ECO:0000313" key="3">
    <source>
        <dbReference type="Proteomes" id="UP000789508"/>
    </source>
</evidence>
<dbReference type="EMBL" id="CAJVPS010001998">
    <property type="protein sequence ID" value="CAG8557012.1"/>
    <property type="molecule type" value="Genomic_DNA"/>
</dbReference>
<evidence type="ECO:0000313" key="2">
    <source>
        <dbReference type="EMBL" id="CAG8557012.1"/>
    </source>
</evidence>
<dbReference type="Proteomes" id="UP000789508">
    <property type="component" value="Unassembled WGS sequence"/>
</dbReference>